<protein>
    <submittedName>
        <fullName evidence="1">Uncharacterized protein</fullName>
    </submittedName>
</protein>
<name>A0A3P7YGM8_9TREM</name>
<sequence length="68" mass="7955">MMRARVDENIQMITPNNCSPILASCRFFCEIPGHLLIDSHWDEWASLTEISSTSERLQVLERLELIFF</sequence>
<organism evidence="1 2">
    <name type="scientific">Schistosoma mattheei</name>
    <dbReference type="NCBI Taxonomy" id="31246"/>
    <lineage>
        <taxon>Eukaryota</taxon>
        <taxon>Metazoa</taxon>
        <taxon>Spiralia</taxon>
        <taxon>Lophotrochozoa</taxon>
        <taxon>Platyhelminthes</taxon>
        <taxon>Trematoda</taxon>
        <taxon>Digenea</taxon>
        <taxon>Strigeidida</taxon>
        <taxon>Schistosomatoidea</taxon>
        <taxon>Schistosomatidae</taxon>
        <taxon>Schistosoma</taxon>
    </lineage>
</organism>
<dbReference type="Proteomes" id="UP000269396">
    <property type="component" value="Unassembled WGS sequence"/>
</dbReference>
<evidence type="ECO:0000313" key="1">
    <source>
        <dbReference type="EMBL" id="VDO87160.1"/>
    </source>
</evidence>
<evidence type="ECO:0000313" key="2">
    <source>
        <dbReference type="Proteomes" id="UP000269396"/>
    </source>
</evidence>
<keyword evidence="2" id="KW-1185">Reference proteome</keyword>
<gene>
    <name evidence="1" type="ORF">SMTD_LOCUS2449</name>
</gene>
<accession>A0A3P7YGM8</accession>
<dbReference type="AlphaFoldDB" id="A0A3P7YGM8"/>
<dbReference type="EMBL" id="UZAL01003411">
    <property type="protein sequence ID" value="VDO87160.1"/>
    <property type="molecule type" value="Genomic_DNA"/>
</dbReference>
<reference evidence="1 2" key="1">
    <citation type="submission" date="2018-11" db="EMBL/GenBank/DDBJ databases">
        <authorList>
            <consortium name="Pathogen Informatics"/>
        </authorList>
    </citation>
    <scope>NUCLEOTIDE SEQUENCE [LARGE SCALE GENOMIC DNA]</scope>
    <source>
        <strain>Denwood</strain>
        <strain evidence="2">Zambia</strain>
    </source>
</reference>
<dbReference type="PROSITE" id="PS51257">
    <property type="entry name" value="PROKAR_LIPOPROTEIN"/>
    <property type="match status" value="1"/>
</dbReference>
<proteinExistence type="predicted"/>